<dbReference type="Proteomes" id="UP000317167">
    <property type="component" value="Unassembled WGS sequence"/>
</dbReference>
<reference evidence="1 2" key="1">
    <citation type="submission" date="2019-07" db="EMBL/GenBank/DDBJ databases">
        <title>Draft genome of 7 Lactococcus lactis strains isolated from an artisanal cheese production.</title>
        <authorList>
            <person name="Biolcati F."/>
            <person name="Bottero M.T."/>
            <person name="Dalmasso A."/>
            <person name="Mcauliffe O."/>
        </authorList>
    </citation>
    <scope>NUCLEOTIDE SEQUENCE [LARGE SCALE GENOMIC DNA]</scope>
    <source>
        <strain evidence="1 2">MRS45.2</strain>
    </source>
</reference>
<protein>
    <submittedName>
        <fullName evidence="1">Uncharacterized protein</fullName>
    </submittedName>
</protein>
<sequence>MDKEERLILRSIFSSISNSTAYCFCFVKMGISIPFIIFGVLASILSIIVASLSWKYIELPSLNKVKGNNLTKQERIDEIPAMPTETVGATYRRSSRI</sequence>
<accession>A0A552Z8B9</accession>
<comment type="caution">
    <text evidence="1">The sequence shown here is derived from an EMBL/GenBank/DDBJ whole genome shotgun (WGS) entry which is preliminary data.</text>
</comment>
<dbReference type="EMBL" id="VJWV01000001">
    <property type="protein sequence ID" value="TRW75741.1"/>
    <property type="molecule type" value="Genomic_DNA"/>
</dbReference>
<proteinExistence type="predicted"/>
<dbReference type="RefSeq" id="WP_143458690.1">
    <property type="nucleotide sequence ID" value="NZ_CAOFZF010000002.1"/>
</dbReference>
<dbReference type="GeneID" id="89634750"/>
<organism evidence="1 2">
    <name type="scientific">Lactococcus lactis</name>
    <dbReference type="NCBI Taxonomy" id="1358"/>
    <lineage>
        <taxon>Bacteria</taxon>
        <taxon>Bacillati</taxon>
        <taxon>Bacillota</taxon>
        <taxon>Bacilli</taxon>
        <taxon>Lactobacillales</taxon>
        <taxon>Streptococcaceae</taxon>
        <taxon>Lactococcus</taxon>
    </lineage>
</organism>
<gene>
    <name evidence="1" type="ORF">FNJ53_01635</name>
</gene>
<evidence type="ECO:0000313" key="2">
    <source>
        <dbReference type="Proteomes" id="UP000317167"/>
    </source>
</evidence>
<evidence type="ECO:0000313" key="1">
    <source>
        <dbReference type="EMBL" id="TRW75741.1"/>
    </source>
</evidence>
<name>A0A552Z8B9_9LACT</name>
<dbReference type="AlphaFoldDB" id="A0A552Z8B9"/>